<dbReference type="InterPro" id="IPR009291">
    <property type="entry name" value="Vps62"/>
</dbReference>
<evidence type="ECO:0000313" key="3">
    <source>
        <dbReference type="Proteomes" id="UP000799439"/>
    </source>
</evidence>
<dbReference type="OrthoDB" id="188042at2759"/>
<evidence type="ECO:0000313" key="2">
    <source>
        <dbReference type="EMBL" id="KAF2152610.1"/>
    </source>
</evidence>
<dbReference type="Pfam" id="PF06101">
    <property type="entry name" value="Vps62"/>
    <property type="match status" value="1"/>
</dbReference>
<reference evidence="2" key="1">
    <citation type="journal article" date="2020" name="Stud. Mycol.">
        <title>101 Dothideomycetes genomes: a test case for predicting lifestyles and emergence of pathogens.</title>
        <authorList>
            <person name="Haridas S."/>
            <person name="Albert R."/>
            <person name="Binder M."/>
            <person name="Bloem J."/>
            <person name="Labutti K."/>
            <person name="Salamov A."/>
            <person name="Andreopoulos B."/>
            <person name="Baker S."/>
            <person name="Barry K."/>
            <person name="Bills G."/>
            <person name="Bluhm B."/>
            <person name="Cannon C."/>
            <person name="Castanera R."/>
            <person name="Culley D."/>
            <person name="Daum C."/>
            <person name="Ezra D."/>
            <person name="Gonzalez J."/>
            <person name="Henrissat B."/>
            <person name="Kuo A."/>
            <person name="Liang C."/>
            <person name="Lipzen A."/>
            <person name="Lutzoni F."/>
            <person name="Magnuson J."/>
            <person name="Mondo S."/>
            <person name="Nolan M."/>
            <person name="Ohm R."/>
            <person name="Pangilinan J."/>
            <person name="Park H.-J."/>
            <person name="Ramirez L."/>
            <person name="Alfaro M."/>
            <person name="Sun H."/>
            <person name="Tritt A."/>
            <person name="Yoshinaga Y."/>
            <person name="Zwiers L.-H."/>
            <person name="Turgeon B."/>
            <person name="Goodwin S."/>
            <person name="Spatafora J."/>
            <person name="Crous P."/>
            <person name="Grigoriev I."/>
        </authorList>
    </citation>
    <scope>NUCLEOTIDE SEQUENCE</scope>
    <source>
        <strain evidence="2">CBS 260.36</strain>
    </source>
</reference>
<dbReference type="PANTHER" id="PTHR48172">
    <property type="match status" value="1"/>
</dbReference>
<evidence type="ECO:0000256" key="1">
    <source>
        <dbReference type="SAM" id="MobiDB-lite"/>
    </source>
</evidence>
<gene>
    <name evidence="2" type="ORF">K461DRAFT_202369</name>
</gene>
<proteinExistence type="predicted"/>
<name>A0A9P4MFN8_9PEZI</name>
<evidence type="ECO:0008006" key="4">
    <source>
        <dbReference type="Google" id="ProtNLM"/>
    </source>
</evidence>
<accession>A0A9P4MFN8</accession>
<sequence>QDEFEPGEIPDYVFEYAPYVHLFSGENFWPCDIANHLVHTTAHLNYTIIEGMEHDRTVDNLDDLNKYGFYTFLQSDDNVEERPKWLGGARNIPSTPSKGSSNRTQPGGYSNAPAILVVIPKKDGIVDAFWFYFYSYNLGNKVLNVRFGNHVGDWEHTLVRFRNGTPEYVFLSEHNFGEAYAYSALEKMGKRPVTFSATGSHAMYATPGSHPYVLPMGLLHDQTDRGPLWDPSQNVYAYTLSPNDRVLRPSKQTPEAPVNWFKFRGHWGDRAYPMTDKRQYRFAGQYHYVSGPLGPIYKNLWRDHVCQGRGKCHIRYWL</sequence>
<dbReference type="PANTHER" id="PTHR48172:SF2">
    <property type="entry name" value="VACUOLAR PROTEIN SORTING PROTEIN 62"/>
    <property type="match status" value="1"/>
</dbReference>
<keyword evidence="3" id="KW-1185">Reference proteome</keyword>
<feature type="non-terminal residue" evidence="2">
    <location>
        <position position="1"/>
    </location>
</feature>
<dbReference type="EMBL" id="ML996086">
    <property type="protein sequence ID" value="KAF2152610.1"/>
    <property type="molecule type" value="Genomic_DNA"/>
</dbReference>
<protein>
    <recommendedName>
        <fullName evidence="4">Vacuolar protein sorting-associated protein 62</fullName>
    </recommendedName>
</protein>
<feature type="non-terminal residue" evidence="2">
    <location>
        <position position="318"/>
    </location>
</feature>
<dbReference type="Proteomes" id="UP000799439">
    <property type="component" value="Unassembled WGS sequence"/>
</dbReference>
<comment type="caution">
    <text evidence="2">The sequence shown here is derived from an EMBL/GenBank/DDBJ whole genome shotgun (WGS) entry which is preliminary data.</text>
</comment>
<organism evidence="2 3">
    <name type="scientific">Myriangium duriaei CBS 260.36</name>
    <dbReference type="NCBI Taxonomy" id="1168546"/>
    <lineage>
        <taxon>Eukaryota</taxon>
        <taxon>Fungi</taxon>
        <taxon>Dikarya</taxon>
        <taxon>Ascomycota</taxon>
        <taxon>Pezizomycotina</taxon>
        <taxon>Dothideomycetes</taxon>
        <taxon>Dothideomycetidae</taxon>
        <taxon>Myriangiales</taxon>
        <taxon>Myriangiaceae</taxon>
        <taxon>Myriangium</taxon>
    </lineage>
</organism>
<feature type="compositionally biased region" description="Polar residues" evidence="1">
    <location>
        <begin position="92"/>
        <end position="106"/>
    </location>
</feature>
<feature type="region of interest" description="Disordered" evidence="1">
    <location>
        <begin position="84"/>
        <end position="106"/>
    </location>
</feature>
<dbReference type="AlphaFoldDB" id="A0A9P4MFN8"/>